<proteinExistence type="predicted"/>
<evidence type="ECO:0000256" key="1">
    <source>
        <dbReference type="SAM" id="Phobius"/>
    </source>
</evidence>
<gene>
    <name evidence="3" type="ORF">CMC5_058050</name>
</gene>
<keyword evidence="1" id="KW-1133">Transmembrane helix</keyword>
<name>A0A0K1ELX0_CHOCO</name>
<dbReference type="InterPro" id="IPR005530">
    <property type="entry name" value="SPW"/>
</dbReference>
<reference evidence="3 4" key="1">
    <citation type="submission" date="2015-07" db="EMBL/GenBank/DDBJ databases">
        <title>Genome analysis of myxobacterium Chondromyces crocatus Cm c5 reveals a high potential for natural compound synthesis and the genetic basis for the loss of fruiting body formation.</title>
        <authorList>
            <person name="Zaburannyi N."/>
            <person name="Bunk B."/>
            <person name="Maier J."/>
            <person name="Overmann J."/>
            <person name="Mueller R."/>
        </authorList>
    </citation>
    <scope>NUCLEOTIDE SEQUENCE [LARGE SCALE GENOMIC DNA]</scope>
    <source>
        <strain evidence="3 4">Cm c5</strain>
    </source>
</reference>
<keyword evidence="4" id="KW-1185">Reference proteome</keyword>
<evidence type="ECO:0000313" key="4">
    <source>
        <dbReference type="Proteomes" id="UP000067626"/>
    </source>
</evidence>
<feature type="domain" description="SPW repeat-containing integral membrane" evidence="2">
    <location>
        <begin position="9"/>
        <end position="97"/>
    </location>
</feature>
<evidence type="ECO:0000259" key="2">
    <source>
        <dbReference type="Pfam" id="PF03779"/>
    </source>
</evidence>
<feature type="transmembrane region" description="Helical" evidence="1">
    <location>
        <begin position="59"/>
        <end position="75"/>
    </location>
</feature>
<sequence>MRDQITAVRAINVALGVWLFVSAFAWQHAYAQFTNAWVCGVLCTAFAVMALWVSAARHLNTALGIWVVLSAWVLPSTSTLSVWNSVITGIAIFAVSLLPAVDVTTTPTNAPRG</sequence>
<dbReference type="Pfam" id="PF03779">
    <property type="entry name" value="SPW"/>
    <property type="match status" value="1"/>
</dbReference>
<feature type="transmembrane region" description="Helical" evidence="1">
    <location>
        <begin position="7"/>
        <end position="26"/>
    </location>
</feature>
<keyword evidence="1" id="KW-0812">Transmembrane</keyword>
<dbReference type="OrthoDB" id="5516370at2"/>
<dbReference type="RefSeq" id="WP_050433359.1">
    <property type="nucleotide sequence ID" value="NZ_CP012159.1"/>
</dbReference>
<dbReference type="KEGG" id="ccro:CMC5_058050"/>
<dbReference type="AlphaFoldDB" id="A0A0K1ELX0"/>
<organism evidence="3 4">
    <name type="scientific">Chondromyces crocatus</name>
    <dbReference type="NCBI Taxonomy" id="52"/>
    <lineage>
        <taxon>Bacteria</taxon>
        <taxon>Pseudomonadati</taxon>
        <taxon>Myxococcota</taxon>
        <taxon>Polyangia</taxon>
        <taxon>Polyangiales</taxon>
        <taxon>Polyangiaceae</taxon>
        <taxon>Chondromyces</taxon>
    </lineage>
</organism>
<protein>
    <recommendedName>
        <fullName evidence="2">SPW repeat-containing integral membrane domain-containing protein</fullName>
    </recommendedName>
</protein>
<accession>A0A0K1ELX0</accession>
<evidence type="ECO:0000313" key="3">
    <source>
        <dbReference type="EMBL" id="AKT41598.1"/>
    </source>
</evidence>
<dbReference type="EMBL" id="CP012159">
    <property type="protein sequence ID" value="AKT41598.1"/>
    <property type="molecule type" value="Genomic_DNA"/>
</dbReference>
<keyword evidence="1" id="KW-0472">Membrane</keyword>
<feature type="transmembrane region" description="Helical" evidence="1">
    <location>
        <begin position="32"/>
        <end position="52"/>
    </location>
</feature>
<dbReference type="Proteomes" id="UP000067626">
    <property type="component" value="Chromosome"/>
</dbReference>